<gene>
    <name evidence="7" type="ORF">J2S63_001075</name>
</gene>
<keyword evidence="3 5" id="KW-1133">Transmembrane helix</keyword>
<evidence type="ECO:0000259" key="6">
    <source>
        <dbReference type="Pfam" id="PF01794"/>
    </source>
</evidence>
<evidence type="ECO:0000256" key="1">
    <source>
        <dbReference type="ARBA" id="ARBA00004141"/>
    </source>
</evidence>
<dbReference type="Pfam" id="PF01794">
    <property type="entry name" value="Ferric_reduct"/>
    <property type="match status" value="1"/>
</dbReference>
<feature type="transmembrane region" description="Helical" evidence="5">
    <location>
        <begin position="55"/>
        <end position="72"/>
    </location>
</feature>
<keyword evidence="2 5" id="KW-0812">Transmembrane</keyword>
<dbReference type="EMBL" id="JAVDYG010000001">
    <property type="protein sequence ID" value="MDR7361522.1"/>
    <property type="molecule type" value="Genomic_DNA"/>
</dbReference>
<feature type="transmembrane region" description="Helical" evidence="5">
    <location>
        <begin position="123"/>
        <end position="144"/>
    </location>
</feature>
<organism evidence="7 8">
    <name type="scientific">Nocardioides marmoribigeumensis</name>
    <dbReference type="NCBI Taxonomy" id="433649"/>
    <lineage>
        <taxon>Bacteria</taxon>
        <taxon>Bacillati</taxon>
        <taxon>Actinomycetota</taxon>
        <taxon>Actinomycetes</taxon>
        <taxon>Propionibacteriales</taxon>
        <taxon>Nocardioidaceae</taxon>
        <taxon>Nocardioides</taxon>
    </lineage>
</organism>
<accession>A0ABU2BS99</accession>
<feature type="transmembrane region" description="Helical" evidence="5">
    <location>
        <begin position="15"/>
        <end position="34"/>
    </location>
</feature>
<evidence type="ECO:0000256" key="4">
    <source>
        <dbReference type="ARBA" id="ARBA00023136"/>
    </source>
</evidence>
<comment type="caution">
    <text evidence="7">The sequence shown here is derived from an EMBL/GenBank/DDBJ whole genome shotgun (WGS) entry which is preliminary data.</text>
</comment>
<dbReference type="Proteomes" id="UP001183648">
    <property type="component" value="Unassembled WGS sequence"/>
</dbReference>
<keyword evidence="8" id="KW-1185">Reference proteome</keyword>
<feature type="transmembrane region" description="Helical" evidence="5">
    <location>
        <begin position="156"/>
        <end position="174"/>
    </location>
</feature>
<evidence type="ECO:0000256" key="3">
    <source>
        <dbReference type="ARBA" id="ARBA00022989"/>
    </source>
</evidence>
<evidence type="ECO:0000256" key="2">
    <source>
        <dbReference type="ARBA" id="ARBA00022692"/>
    </source>
</evidence>
<evidence type="ECO:0000256" key="5">
    <source>
        <dbReference type="SAM" id="Phobius"/>
    </source>
</evidence>
<comment type="subcellular location">
    <subcellularLocation>
        <location evidence="1">Membrane</location>
        <topology evidence="1">Multi-pass membrane protein</topology>
    </subcellularLocation>
</comment>
<feature type="transmembrane region" description="Helical" evidence="5">
    <location>
        <begin position="92"/>
        <end position="111"/>
    </location>
</feature>
<evidence type="ECO:0000313" key="7">
    <source>
        <dbReference type="EMBL" id="MDR7361522.1"/>
    </source>
</evidence>
<dbReference type="RefSeq" id="WP_310299570.1">
    <property type="nucleotide sequence ID" value="NZ_BAAAPS010000007.1"/>
</dbReference>
<name>A0ABU2BS99_9ACTN</name>
<dbReference type="InterPro" id="IPR013130">
    <property type="entry name" value="Fe3_Rdtase_TM_dom"/>
</dbReference>
<reference evidence="7 8" key="1">
    <citation type="submission" date="2023-07" db="EMBL/GenBank/DDBJ databases">
        <title>Sequencing the genomes of 1000 actinobacteria strains.</title>
        <authorList>
            <person name="Klenk H.-P."/>
        </authorList>
    </citation>
    <scope>NUCLEOTIDE SEQUENCE [LARGE SCALE GENOMIC DNA]</scope>
    <source>
        <strain evidence="7 8">DSM 19426</strain>
    </source>
</reference>
<feature type="domain" description="Ferric oxidoreductase" evidence="6">
    <location>
        <begin position="17"/>
        <end position="138"/>
    </location>
</feature>
<evidence type="ECO:0000313" key="8">
    <source>
        <dbReference type="Proteomes" id="UP001183648"/>
    </source>
</evidence>
<sequence length="192" mass="21094">MAVTDGPFLWYLNRGSGLVLLALLTSSALMGMWATRGDAGTRVPRFAIQALHRNLALLGVVMTVVHVASAVTDEYVDIRWWQSVLPWHLAYRPLWLALGVVALDLLLAAVLTSLVREHLPRRAWLVVHLGVYLVLALAFAHGLGIGTDTGEGWARWTYVVCGVALVAAGVARVVDARRRSRLTPRELEVVTR</sequence>
<proteinExistence type="predicted"/>
<protein>
    <submittedName>
        <fullName evidence="7">Ferric reductase</fullName>
    </submittedName>
</protein>
<keyword evidence="4 5" id="KW-0472">Membrane</keyword>